<dbReference type="AlphaFoldDB" id="A0A9W7MHT6"/>
<proteinExistence type="predicted"/>
<dbReference type="Proteomes" id="UP001165190">
    <property type="component" value="Unassembled WGS sequence"/>
</dbReference>
<feature type="transmembrane region" description="Helical" evidence="1">
    <location>
        <begin position="33"/>
        <end position="56"/>
    </location>
</feature>
<comment type="caution">
    <text evidence="2">The sequence shown here is derived from an EMBL/GenBank/DDBJ whole genome shotgun (WGS) entry which is preliminary data.</text>
</comment>
<accession>A0A9W7MHT6</accession>
<dbReference type="OrthoDB" id="1089376at2759"/>
<keyword evidence="3" id="KW-1185">Reference proteome</keyword>
<dbReference type="EMBL" id="BSYR01000035">
    <property type="protein sequence ID" value="GMJ01017.1"/>
    <property type="molecule type" value="Genomic_DNA"/>
</dbReference>
<keyword evidence="1" id="KW-0472">Membrane</keyword>
<sequence length="124" mass="14472">MTKSDLVMATQLDPLRTYPYRYRAAGKFLDHDFYYFILTTLFVIAAFNLDFDYALWNCNSLRHLHFYAMFGQKSCAGCKDRLSCCMQHYDNHFYINLICQAPICSMSFLRNSDVKVLPFTGAKS</sequence>
<keyword evidence="1" id="KW-1133">Transmembrane helix</keyword>
<organism evidence="2 3">
    <name type="scientific">Hibiscus trionum</name>
    <name type="common">Flower of an hour</name>
    <dbReference type="NCBI Taxonomy" id="183268"/>
    <lineage>
        <taxon>Eukaryota</taxon>
        <taxon>Viridiplantae</taxon>
        <taxon>Streptophyta</taxon>
        <taxon>Embryophyta</taxon>
        <taxon>Tracheophyta</taxon>
        <taxon>Spermatophyta</taxon>
        <taxon>Magnoliopsida</taxon>
        <taxon>eudicotyledons</taxon>
        <taxon>Gunneridae</taxon>
        <taxon>Pentapetalae</taxon>
        <taxon>rosids</taxon>
        <taxon>malvids</taxon>
        <taxon>Malvales</taxon>
        <taxon>Malvaceae</taxon>
        <taxon>Malvoideae</taxon>
        <taxon>Hibiscus</taxon>
    </lineage>
</organism>
<evidence type="ECO:0000313" key="2">
    <source>
        <dbReference type="EMBL" id="GMJ01017.1"/>
    </source>
</evidence>
<name>A0A9W7MHT6_HIBTR</name>
<evidence type="ECO:0000256" key="1">
    <source>
        <dbReference type="SAM" id="Phobius"/>
    </source>
</evidence>
<protein>
    <submittedName>
        <fullName evidence="2">Uncharacterized protein</fullName>
    </submittedName>
</protein>
<reference evidence="2" key="1">
    <citation type="submission" date="2023-05" db="EMBL/GenBank/DDBJ databases">
        <title>Genome and transcriptome analyses reveal genes involved in the formation of fine ridges on petal epidermal cells in Hibiscus trionum.</title>
        <authorList>
            <person name="Koshimizu S."/>
            <person name="Masuda S."/>
            <person name="Ishii T."/>
            <person name="Shirasu K."/>
            <person name="Hoshino A."/>
            <person name="Arita M."/>
        </authorList>
    </citation>
    <scope>NUCLEOTIDE SEQUENCE</scope>
    <source>
        <strain evidence="2">Hamamatsu line</strain>
    </source>
</reference>
<gene>
    <name evidence="2" type="ORF">HRI_003770900</name>
</gene>
<evidence type="ECO:0000313" key="3">
    <source>
        <dbReference type="Proteomes" id="UP001165190"/>
    </source>
</evidence>
<keyword evidence="1" id="KW-0812">Transmembrane</keyword>